<dbReference type="KEGG" id="nsh:GXM_04739"/>
<evidence type="ECO:0000313" key="2">
    <source>
        <dbReference type="Proteomes" id="UP000326678"/>
    </source>
</evidence>
<proteinExistence type="predicted"/>
<dbReference type="Proteomes" id="UP000326678">
    <property type="component" value="Chromosome Gxm1"/>
</dbReference>
<gene>
    <name evidence="1" type="ORF">GXM_04739</name>
</gene>
<reference evidence="1 2" key="1">
    <citation type="submission" date="2019-10" db="EMBL/GenBank/DDBJ databases">
        <title>Genomic and transcriptomic insights into the perfect genentic adaptation of a filamentous nitrogen-fixing cyanobacterium to rice fields.</title>
        <authorList>
            <person name="Chen Z."/>
        </authorList>
    </citation>
    <scope>NUCLEOTIDE SEQUENCE [LARGE SCALE GENOMIC DNA]</scope>
    <source>
        <strain evidence="1">CCNUC1</strain>
    </source>
</reference>
<protein>
    <submittedName>
        <fullName evidence="1">Uncharacterized protein</fullName>
    </submittedName>
</protein>
<evidence type="ECO:0000313" key="1">
    <source>
        <dbReference type="EMBL" id="QFS47249.1"/>
    </source>
</evidence>
<keyword evidence="2" id="KW-1185">Reference proteome</keyword>
<sequence>MNPVEAMNRVFIHFPIQLAFSDTAVNFRVCGTPFTVN</sequence>
<accession>A0A5P8W5H5</accession>
<dbReference type="EMBL" id="CP045226">
    <property type="protein sequence ID" value="QFS47249.1"/>
    <property type="molecule type" value="Genomic_DNA"/>
</dbReference>
<dbReference type="AlphaFoldDB" id="A0A5P8W5H5"/>
<name>A0A5P8W5H5_9NOSO</name>
<organism evidence="1 2">
    <name type="scientific">Nostoc sphaeroides CCNUC1</name>
    <dbReference type="NCBI Taxonomy" id="2653204"/>
    <lineage>
        <taxon>Bacteria</taxon>
        <taxon>Bacillati</taxon>
        <taxon>Cyanobacteriota</taxon>
        <taxon>Cyanophyceae</taxon>
        <taxon>Nostocales</taxon>
        <taxon>Nostocaceae</taxon>
        <taxon>Nostoc</taxon>
    </lineage>
</organism>